<dbReference type="Pfam" id="PF00728">
    <property type="entry name" value="Glyco_hydro_20"/>
    <property type="match status" value="2"/>
</dbReference>
<organism evidence="8 9">
    <name type="scientific">Actinomadura alba</name>
    <dbReference type="NCBI Taxonomy" id="406431"/>
    <lineage>
        <taxon>Bacteria</taxon>
        <taxon>Bacillati</taxon>
        <taxon>Actinomycetota</taxon>
        <taxon>Actinomycetes</taxon>
        <taxon>Streptosporangiales</taxon>
        <taxon>Thermomonosporaceae</taxon>
        <taxon>Actinomadura</taxon>
    </lineage>
</organism>
<feature type="domain" description="Glycoside hydrolase family 20 catalytic" evidence="6">
    <location>
        <begin position="316"/>
        <end position="462"/>
    </location>
</feature>
<protein>
    <recommendedName>
        <fullName evidence="3">beta-N-acetylhexosaminidase</fullName>
        <ecNumber evidence="3">3.2.1.52</ecNumber>
    </recommendedName>
</protein>
<evidence type="ECO:0000256" key="2">
    <source>
        <dbReference type="ARBA" id="ARBA00006285"/>
    </source>
</evidence>
<name>A0ABR7LYS9_9ACTN</name>
<evidence type="ECO:0000259" key="6">
    <source>
        <dbReference type="Pfam" id="PF00728"/>
    </source>
</evidence>
<accession>A0ABR7LYS9</accession>
<gene>
    <name evidence="8" type="ORF">HKK74_31675</name>
</gene>
<dbReference type="InterPro" id="IPR015883">
    <property type="entry name" value="Glyco_hydro_20_cat"/>
</dbReference>
<dbReference type="SUPFAM" id="SSF55545">
    <property type="entry name" value="beta-N-acetylhexosaminidase-like domain"/>
    <property type="match status" value="1"/>
</dbReference>
<dbReference type="EMBL" id="JABVEC010000035">
    <property type="protein sequence ID" value="MBC6470015.1"/>
    <property type="molecule type" value="Genomic_DNA"/>
</dbReference>
<dbReference type="Proteomes" id="UP000805614">
    <property type="component" value="Unassembled WGS sequence"/>
</dbReference>
<dbReference type="Gene3D" id="3.30.379.10">
    <property type="entry name" value="Chitobiase/beta-hexosaminidase domain 2-like"/>
    <property type="match status" value="1"/>
</dbReference>
<evidence type="ECO:0000256" key="1">
    <source>
        <dbReference type="ARBA" id="ARBA00001231"/>
    </source>
</evidence>
<keyword evidence="9" id="KW-1185">Reference proteome</keyword>
<comment type="catalytic activity">
    <reaction evidence="1">
        <text>Hydrolysis of terminal non-reducing N-acetyl-D-hexosamine residues in N-acetyl-beta-D-hexosaminides.</text>
        <dbReference type="EC" id="3.2.1.52"/>
    </reaction>
</comment>
<feature type="domain" description="Glycoside hydrolase family 20 catalytic" evidence="6">
    <location>
        <begin position="143"/>
        <end position="309"/>
    </location>
</feature>
<dbReference type="PANTHER" id="PTHR22600">
    <property type="entry name" value="BETA-HEXOSAMINIDASE"/>
    <property type="match status" value="1"/>
</dbReference>
<dbReference type="Pfam" id="PF02838">
    <property type="entry name" value="Glyco_hydro_20b"/>
    <property type="match status" value="1"/>
</dbReference>
<dbReference type="RefSeq" id="WP_187247062.1">
    <property type="nucleotide sequence ID" value="NZ_BAAAOK010000036.1"/>
</dbReference>
<keyword evidence="5" id="KW-0326">Glycosidase</keyword>
<feature type="domain" description="Beta-hexosaminidase bacterial type N-terminal" evidence="7">
    <location>
        <begin position="5"/>
        <end position="140"/>
    </location>
</feature>
<dbReference type="CDD" id="cd06568">
    <property type="entry name" value="GH20_SpHex_like"/>
    <property type="match status" value="1"/>
</dbReference>
<keyword evidence="4" id="KW-0378">Hydrolase</keyword>
<evidence type="ECO:0000313" key="8">
    <source>
        <dbReference type="EMBL" id="MBC6470015.1"/>
    </source>
</evidence>
<dbReference type="EC" id="3.2.1.52" evidence="3"/>
<reference evidence="8 9" key="1">
    <citation type="submission" date="2020-06" db="EMBL/GenBank/DDBJ databases">
        <title>Actinomadura xiongansis sp. nov., isolated from soil of Baiyangdian.</title>
        <authorList>
            <person name="Zhang X."/>
        </authorList>
    </citation>
    <scope>NUCLEOTIDE SEQUENCE [LARGE SCALE GENOMIC DNA]</scope>
    <source>
        <strain evidence="8 9">HBUM206468</strain>
    </source>
</reference>
<dbReference type="InterPro" id="IPR017853">
    <property type="entry name" value="GH"/>
</dbReference>
<dbReference type="InterPro" id="IPR025705">
    <property type="entry name" value="Beta_hexosaminidase_sua/sub"/>
</dbReference>
<evidence type="ECO:0000313" key="9">
    <source>
        <dbReference type="Proteomes" id="UP000805614"/>
    </source>
</evidence>
<comment type="caution">
    <text evidence="8">The sequence shown here is derived from an EMBL/GenBank/DDBJ whole genome shotgun (WGS) entry which is preliminary data.</text>
</comment>
<evidence type="ECO:0000256" key="4">
    <source>
        <dbReference type="ARBA" id="ARBA00022801"/>
    </source>
</evidence>
<dbReference type="SUPFAM" id="SSF51445">
    <property type="entry name" value="(Trans)glycosidases"/>
    <property type="match status" value="1"/>
</dbReference>
<dbReference type="PRINTS" id="PR00738">
    <property type="entry name" value="GLHYDRLASE20"/>
</dbReference>
<dbReference type="PANTHER" id="PTHR22600:SF57">
    <property type="entry name" value="BETA-N-ACETYLHEXOSAMINIDASE"/>
    <property type="match status" value="1"/>
</dbReference>
<comment type="similarity">
    <text evidence="2">Belongs to the glycosyl hydrolase 20 family.</text>
</comment>
<evidence type="ECO:0000259" key="7">
    <source>
        <dbReference type="Pfam" id="PF02838"/>
    </source>
</evidence>
<proteinExistence type="inferred from homology"/>
<dbReference type="InterPro" id="IPR015882">
    <property type="entry name" value="HEX_bac_N"/>
</dbReference>
<evidence type="ECO:0000256" key="5">
    <source>
        <dbReference type="ARBA" id="ARBA00023295"/>
    </source>
</evidence>
<dbReference type="Gene3D" id="3.20.20.80">
    <property type="entry name" value="Glycosidases"/>
    <property type="match status" value="1"/>
</dbReference>
<dbReference type="InterPro" id="IPR029018">
    <property type="entry name" value="Hex-like_dom2"/>
</dbReference>
<sequence length="499" mass="53950">MTAFSVIPQPVSLTPVPETCTLTADTRIRVTHGPGEAVAAWLATLLRRPTGHHLPVVASSAPAVGDTGGDIALLLDDPERLGREGHLLDIGHQGVRLRAHTAEGLFRGVQTLRQLLPPGVEHAGARPGPWTIPGVRVEDHPRFAWRGVMLDVARHFFAVDTVKRFIDQAAAYKINILHLHLTDDQGWRLAIDRWPRLATYGGGTEVGGGAGGHYSKAEYRAIVEHAAARHMTVVPEIDVPGHTNAALASYPELNPGGRAPDRYTGIEVGFSSLDAHAEITYRFLGDVIDEVAELTPGPYLHIGGDEAHSTDPADYARFLARAQRIIGERGKTVVAWQDAASAPLTRGALVQYWRPAKGSEPDTRAARDAVRQGARVIMSPADHAYLDGKYHSGTPLGLDWAGHVGVRDSYAWDPATLVDGVEEQDIAGVEAPLWTETVTGAGDIDFMTFPRLPALAEIGWSPARGRSWESYRDRLAAHGARWTAAGVAFYRSPEVPWAG</sequence>
<evidence type="ECO:0000256" key="3">
    <source>
        <dbReference type="ARBA" id="ARBA00012663"/>
    </source>
</evidence>